<evidence type="ECO:0000313" key="2">
    <source>
        <dbReference type="EMBL" id="MDP2500740.1"/>
    </source>
</evidence>
<accession>A0AB35MVR0</accession>
<keyword evidence="1" id="KW-1133">Transmembrane helix</keyword>
<proteinExistence type="predicted"/>
<gene>
    <name evidence="2" type="ORF">Q8W42_08470</name>
</gene>
<dbReference type="AlphaFoldDB" id="A0AB35MVR0"/>
<evidence type="ECO:0008006" key="4">
    <source>
        <dbReference type="Google" id="ProtNLM"/>
    </source>
</evidence>
<protein>
    <recommendedName>
        <fullName evidence="4">SMODS and SLOG-associating 2TM effector domain-containing protein</fullName>
    </recommendedName>
</protein>
<reference evidence="2" key="1">
    <citation type="submission" date="2023-07" db="EMBL/GenBank/DDBJ databases">
        <title>Genome content predicts the carbon catabolic preferences of heterotrophic bacteria.</title>
        <authorList>
            <person name="Gralka M."/>
        </authorList>
    </citation>
    <scope>NUCLEOTIDE SEQUENCE</scope>
    <source>
        <strain evidence="2">6E02</strain>
    </source>
</reference>
<feature type="transmembrane region" description="Helical" evidence="1">
    <location>
        <begin position="129"/>
        <end position="150"/>
    </location>
</feature>
<feature type="transmembrane region" description="Helical" evidence="1">
    <location>
        <begin position="66"/>
        <end position="91"/>
    </location>
</feature>
<feature type="transmembrane region" description="Helical" evidence="1">
    <location>
        <begin position="44"/>
        <end position="60"/>
    </location>
</feature>
<comment type="caution">
    <text evidence="2">The sequence shown here is derived from an EMBL/GenBank/DDBJ whole genome shotgun (WGS) entry which is preliminary data.</text>
</comment>
<dbReference type="Proteomes" id="UP001177935">
    <property type="component" value="Unassembled WGS sequence"/>
</dbReference>
<evidence type="ECO:0000256" key="1">
    <source>
        <dbReference type="SAM" id="Phobius"/>
    </source>
</evidence>
<organism evidence="2 3">
    <name type="scientific">Vibrio splendidus</name>
    <dbReference type="NCBI Taxonomy" id="29497"/>
    <lineage>
        <taxon>Bacteria</taxon>
        <taxon>Pseudomonadati</taxon>
        <taxon>Pseudomonadota</taxon>
        <taxon>Gammaproteobacteria</taxon>
        <taxon>Vibrionales</taxon>
        <taxon>Vibrionaceae</taxon>
        <taxon>Vibrio</taxon>
    </lineage>
</organism>
<name>A0AB35MVR0_VIBSP</name>
<dbReference type="RefSeq" id="WP_198593339.1">
    <property type="nucleotide sequence ID" value="NZ_CAWNUI010000002.1"/>
</dbReference>
<keyword evidence="1" id="KW-0812">Transmembrane</keyword>
<sequence>MGIQENVRQEYKKCCEDEVDWLSVEQLHESTLQISNQCFEYKKLCVGVIGVLVAALLKLGDSGPASLTVIAAVCAIISVGFWLCDSTAYYYQKSNRHHMNELIRRIKDRNTISSDSSEKRNTNSWRKAFFNRSMSLYFYNLVICGVAALYDNAHWFEYTY</sequence>
<evidence type="ECO:0000313" key="3">
    <source>
        <dbReference type="Proteomes" id="UP001177935"/>
    </source>
</evidence>
<keyword evidence="1" id="KW-0472">Membrane</keyword>
<dbReference type="EMBL" id="JAUYVL010000003">
    <property type="protein sequence ID" value="MDP2500740.1"/>
    <property type="molecule type" value="Genomic_DNA"/>
</dbReference>